<feature type="compositionally biased region" description="Basic and acidic residues" evidence="1">
    <location>
        <begin position="295"/>
        <end position="321"/>
    </location>
</feature>
<protein>
    <submittedName>
        <fullName evidence="2">Uncharacterized protein</fullName>
    </submittedName>
</protein>
<feature type="compositionally biased region" description="Basic residues" evidence="1">
    <location>
        <begin position="116"/>
        <end position="126"/>
    </location>
</feature>
<proteinExistence type="predicted"/>
<keyword evidence="3" id="KW-1185">Reference proteome</keyword>
<evidence type="ECO:0000313" key="3">
    <source>
        <dbReference type="Proteomes" id="UP000291591"/>
    </source>
</evidence>
<dbReference type="Proteomes" id="UP000291591">
    <property type="component" value="Unassembled WGS sequence"/>
</dbReference>
<feature type="compositionally biased region" description="Basic residues" evidence="1">
    <location>
        <begin position="331"/>
        <end position="349"/>
    </location>
</feature>
<feature type="compositionally biased region" description="Basic and acidic residues" evidence="1">
    <location>
        <begin position="89"/>
        <end position="115"/>
    </location>
</feature>
<dbReference type="EMBL" id="SHKL01000001">
    <property type="protein sequence ID" value="RZT86837.1"/>
    <property type="molecule type" value="Genomic_DNA"/>
</dbReference>
<reference evidence="2 3" key="1">
    <citation type="submission" date="2019-02" db="EMBL/GenBank/DDBJ databases">
        <title>Sequencing the genomes of 1000 actinobacteria strains.</title>
        <authorList>
            <person name="Klenk H.-P."/>
        </authorList>
    </citation>
    <scope>NUCLEOTIDE SEQUENCE [LARGE SCALE GENOMIC DNA]</scope>
    <source>
        <strain evidence="2 3">DSM 45779</strain>
    </source>
</reference>
<organism evidence="2 3">
    <name type="scientific">Pseudonocardia sediminis</name>
    <dbReference type="NCBI Taxonomy" id="1397368"/>
    <lineage>
        <taxon>Bacteria</taxon>
        <taxon>Bacillati</taxon>
        <taxon>Actinomycetota</taxon>
        <taxon>Actinomycetes</taxon>
        <taxon>Pseudonocardiales</taxon>
        <taxon>Pseudonocardiaceae</taxon>
        <taxon>Pseudonocardia</taxon>
    </lineage>
</organism>
<evidence type="ECO:0000313" key="2">
    <source>
        <dbReference type="EMBL" id="RZT86837.1"/>
    </source>
</evidence>
<feature type="compositionally biased region" description="Basic and acidic residues" evidence="1">
    <location>
        <begin position="135"/>
        <end position="170"/>
    </location>
</feature>
<feature type="region of interest" description="Disordered" evidence="1">
    <location>
        <begin position="1"/>
        <end position="349"/>
    </location>
</feature>
<gene>
    <name evidence="2" type="ORF">EV383_3736</name>
</gene>
<comment type="caution">
    <text evidence="2">The sequence shown here is derived from an EMBL/GenBank/DDBJ whole genome shotgun (WGS) entry which is preliminary data.</text>
</comment>
<evidence type="ECO:0000256" key="1">
    <source>
        <dbReference type="SAM" id="MobiDB-lite"/>
    </source>
</evidence>
<accession>A0A4Q7UXN3</accession>
<feature type="compositionally biased region" description="Basic residues" evidence="1">
    <location>
        <begin position="250"/>
        <end position="270"/>
    </location>
</feature>
<sequence length="349" mass="37385">MPVRGRRRGAGQPAATAPDAGRDPGRPAGLRAVGGADRDGRRRVGPGGGAAALRGPGLAGRRRVGGPSRSARGSSAVLDGRRRVPAVHLRLDRRPEGRAGDARQPHREPGDDPPRLRPRPRLHGRRLGAVLPRPGPDRQRPAAAARRRDGGPDVADDVRPASDAVAEHDLGPPGAHQRRAELRLRRLCRRRGPRRPRGPGPEQLAGRVQRGRTRPSGHAAPLRRDVRPVRVRPGGTAPLLRPGGGDADRHRNRPGPRPAHRRGGPGRARPRSLPGRGTGPRPDARRVRPGAARCGRADRPPGHRSDAAGRGGRRDPGDRAARRAGLPGPAGRHRLRHPRRGRTPHSAHR</sequence>
<feature type="compositionally biased region" description="Basic residues" evidence="1">
    <location>
        <begin position="185"/>
        <end position="197"/>
    </location>
</feature>
<dbReference type="AlphaFoldDB" id="A0A4Q7UXN3"/>
<name>A0A4Q7UXN3_PSEST</name>
<feature type="compositionally biased region" description="Low complexity" evidence="1">
    <location>
        <begin position="65"/>
        <end position="77"/>
    </location>
</feature>